<evidence type="ECO:0000256" key="1">
    <source>
        <dbReference type="ARBA" id="ARBA00006933"/>
    </source>
</evidence>
<gene>
    <name evidence="12" type="primary">Nef</name>
</gene>
<sequence length="233" mass="27112">MGGIFSKESVEQRMHAYARRLQRAGRKQRRKRYQKIATERQQVAVESGNLLPDSAQALIRAEEDSSKEDSSDDEEVGFPVHPQVPIRQATFKLLVDLSHLFKEKGGLEYIFWSPRREEIVNLYAFNEWGLIEGWQAYTEGPGIRWPKTFGWCWKLVPVEFSEESNDSSQYYEKNKLLHPGCQESEDPWGEHLVWKFDPRLACDFVASRLPGHIIAQGEDAIETLHKEKLKRHK</sequence>
<organism evidence="12 13">
    <name type="scientific">Simian immunodeficiency virus</name>
    <name type="common">SIV</name>
    <dbReference type="NCBI Taxonomy" id="11723"/>
    <lineage>
        <taxon>Viruses</taxon>
        <taxon>Riboviria</taxon>
        <taxon>Pararnavirae</taxon>
        <taxon>Artverviricota</taxon>
        <taxon>Revtraviricetes</taxon>
        <taxon>Ortervirales</taxon>
        <taxon>Retroviridae</taxon>
        <taxon>Orthoretrovirinae</taxon>
        <taxon>Lentivirus</taxon>
        <taxon>Lentivirus simimdef</taxon>
    </lineage>
</organism>
<evidence type="ECO:0000313" key="12">
    <source>
        <dbReference type="EMBL" id="CAN86234.1"/>
    </source>
</evidence>
<name>B7FCB0_SIV</name>
<evidence type="ECO:0000256" key="11">
    <source>
        <dbReference type="RuleBase" id="RU000344"/>
    </source>
</evidence>
<accession>B7FCB0</accession>
<dbReference type="EMBL" id="AM713177">
    <property type="protein sequence ID" value="CAN86234.1"/>
    <property type="molecule type" value="Genomic_DNA"/>
</dbReference>
<evidence type="ECO:0000256" key="5">
    <source>
        <dbReference type="ARBA" id="ARBA00022707"/>
    </source>
</evidence>
<keyword evidence="9 11" id="KW-0899">Viral immunoevasion</keyword>
<dbReference type="InterPro" id="IPR027481">
    <property type="entry name" value="HIV-1_Nef_core_sf"/>
</dbReference>
<evidence type="ECO:0000256" key="8">
    <source>
        <dbReference type="ARBA" id="ARBA00023136"/>
    </source>
</evidence>
<dbReference type="SUPFAM" id="SSF55671">
    <property type="entry name" value="Regulatory factor Nef"/>
    <property type="match status" value="1"/>
</dbReference>
<keyword evidence="10 11" id="KW-0449">Lipoprotein</keyword>
<proteinExistence type="inferred from homology"/>
<keyword evidence="8" id="KW-0472">Membrane</keyword>
<comment type="similarity">
    <text evidence="1 11">Belongs to the lentivirus primate group Nef protein family.</text>
</comment>
<evidence type="ECO:0000256" key="3">
    <source>
        <dbReference type="ARBA" id="ARBA00022511"/>
    </source>
</evidence>
<organismHost>
    <name type="scientific">Pan troglodytes</name>
    <name type="common">Chimpanzee</name>
    <dbReference type="NCBI Taxonomy" id="9598"/>
</organismHost>
<reference evidence="12 13" key="1">
    <citation type="journal article" date="2009" name="J. Virol.">
        <title>Full-length genome characterization of a novel simian immunodeficiency virus lineage (SIVolc) from olive Colobus (Procolobus verus) and new SIVwrcPbb strains from Western Red Colobus (Piliocolobus badius badius) from the Tai Forest in Ivory Coast.</title>
        <authorList>
            <person name="Liegeois F."/>
            <person name="Lafay B."/>
            <person name="Formenty P."/>
            <person name="Locatelli S."/>
            <person name="Courgnaud V."/>
            <person name="Delaporte E."/>
            <person name="Peeters M."/>
        </authorList>
    </citation>
    <scope>NUCLEOTIDE SEQUENCE [LARGE SCALE GENOMIC DNA]</scope>
    <source>
        <strain evidence="12 13">SIVwrc</strain>
    </source>
</reference>
<dbReference type="InterPro" id="IPR001558">
    <property type="entry name" value="HIV_Nef"/>
</dbReference>
<keyword evidence="6" id="KW-1043">Host membrane</keyword>
<keyword evidence="7 11" id="KW-0843">Virulence</keyword>
<evidence type="ECO:0000256" key="10">
    <source>
        <dbReference type="ARBA" id="ARBA00023288"/>
    </source>
</evidence>
<organismHost>
    <name type="scientific">Cercopithecidae</name>
    <name type="common">Old World monkeys</name>
    <dbReference type="NCBI Taxonomy" id="9527"/>
</organismHost>
<evidence type="ECO:0000256" key="7">
    <source>
        <dbReference type="ARBA" id="ARBA00023026"/>
    </source>
</evidence>
<evidence type="ECO:0000256" key="6">
    <source>
        <dbReference type="ARBA" id="ARBA00022870"/>
    </source>
</evidence>
<protein>
    <recommendedName>
        <fullName evidence="2 11">Protein Nef</fullName>
    </recommendedName>
</protein>
<dbReference type="Gene3D" id="3.30.62.10">
    <property type="entry name" value="Nef Regulatory Factor"/>
    <property type="match status" value="1"/>
</dbReference>
<keyword evidence="5 11" id="KW-0519">Myristate</keyword>
<dbReference type="Pfam" id="PF00469">
    <property type="entry name" value="F-protein"/>
    <property type="match status" value="1"/>
</dbReference>
<evidence type="ECO:0000256" key="4">
    <source>
        <dbReference type="ARBA" id="ARBA00022581"/>
    </source>
</evidence>
<evidence type="ECO:0000256" key="9">
    <source>
        <dbReference type="ARBA" id="ARBA00023280"/>
    </source>
</evidence>
<keyword evidence="3" id="KW-1032">Host cell membrane</keyword>
<dbReference type="Proteomes" id="UP000246327">
    <property type="component" value="Segment"/>
</dbReference>
<dbReference type="GO" id="GO:0005525">
    <property type="term" value="F:GTP binding"/>
    <property type="evidence" value="ECO:0007669"/>
    <property type="project" value="InterPro"/>
</dbReference>
<keyword evidence="4" id="KW-0945">Host-virus interaction</keyword>
<evidence type="ECO:0000313" key="13">
    <source>
        <dbReference type="Proteomes" id="UP000246327"/>
    </source>
</evidence>
<evidence type="ECO:0000256" key="2">
    <source>
        <dbReference type="ARBA" id="ARBA00013526"/>
    </source>
</evidence>